<dbReference type="AlphaFoldDB" id="A0A1F7J750"/>
<dbReference type="SUPFAM" id="SSF144266">
    <property type="entry name" value="MPN010-like"/>
    <property type="match status" value="1"/>
</dbReference>
<proteinExistence type="predicted"/>
<name>A0A1F7J750_9BACT</name>
<evidence type="ECO:0000313" key="2">
    <source>
        <dbReference type="EMBL" id="OGK51430.1"/>
    </source>
</evidence>
<feature type="coiled-coil region" evidence="1">
    <location>
        <begin position="10"/>
        <end position="37"/>
    </location>
</feature>
<evidence type="ECO:0000313" key="3">
    <source>
        <dbReference type="Proteomes" id="UP000176480"/>
    </source>
</evidence>
<accession>A0A1F7J750</accession>
<gene>
    <name evidence="2" type="ORF">A2966_03115</name>
</gene>
<dbReference type="Gene3D" id="1.20.5.170">
    <property type="match status" value="1"/>
</dbReference>
<evidence type="ECO:0000256" key="1">
    <source>
        <dbReference type="SAM" id="Coils"/>
    </source>
</evidence>
<dbReference type="Proteomes" id="UP000176480">
    <property type="component" value="Unassembled WGS sequence"/>
</dbReference>
<keyword evidence="1" id="KW-0175">Coiled coil</keyword>
<reference evidence="2 3" key="1">
    <citation type="journal article" date="2016" name="Nat. Commun.">
        <title>Thousands of microbial genomes shed light on interconnected biogeochemical processes in an aquifer system.</title>
        <authorList>
            <person name="Anantharaman K."/>
            <person name="Brown C.T."/>
            <person name="Hug L.A."/>
            <person name="Sharon I."/>
            <person name="Castelle C.J."/>
            <person name="Probst A.J."/>
            <person name="Thomas B.C."/>
            <person name="Singh A."/>
            <person name="Wilkins M.J."/>
            <person name="Karaoz U."/>
            <person name="Brodie E.L."/>
            <person name="Williams K.H."/>
            <person name="Hubbard S.S."/>
            <person name="Banfield J.F."/>
        </authorList>
    </citation>
    <scope>NUCLEOTIDE SEQUENCE [LARGE SCALE GENOMIC DNA]</scope>
</reference>
<comment type="caution">
    <text evidence="2">The sequence shown here is derived from an EMBL/GenBank/DDBJ whole genome shotgun (WGS) entry which is preliminary data.</text>
</comment>
<feature type="coiled-coil region" evidence="1">
    <location>
        <begin position="67"/>
        <end position="94"/>
    </location>
</feature>
<protein>
    <submittedName>
        <fullName evidence="2">Uncharacterized protein</fullName>
    </submittedName>
</protein>
<organism evidence="2 3">
    <name type="scientific">Candidatus Roizmanbacteria bacterium RIFCSPLOWO2_01_FULL_41_22</name>
    <dbReference type="NCBI Taxonomy" id="1802067"/>
    <lineage>
        <taxon>Bacteria</taxon>
        <taxon>Candidatus Roizmaniibacteriota</taxon>
    </lineage>
</organism>
<sequence>MITDADVTKLKKAFATKEELNSKFDALDNKINKVDKKIDDKIDSLSEVMTKEFQTVIEMIGDMIARFDRQDEQIKEQSSTLDDHERRLDKVEDKVFTA</sequence>
<dbReference type="EMBL" id="MGAR01000029">
    <property type="protein sequence ID" value="OGK51430.1"/>
    <property type="molecule type" value="Genomic_DNA"/>
</dbReference>